<name>A0A411YH61_9ACTN</name>
<dbReference type="EMBL" id="CP036402">
    <property type="protein sequence ID" value="QBI20573.1"/>
    <property type="molecule type" value="Genomic_DNA"/>
</dbReference>
<dbReference type="EC" id="2.7.8.28" evidence="3"/>
<dbReference type="PANTHER" id="PTHR43007">
    <property type="entry name" value="2-PHOSPHO-L-LACTATE TRANSFERASE"/>
    <property type="match status" value="1"/>
</dbReference>
<keyword evidence="4" id="KW-1185">Reference proteome</keyword>
<evidence type="ECO:0000256" key="1">
    <source>
        <dbReference type="ARBA" id="ARBA00022679"/>
    </source>
</evidence>
<dbReference type="PANTHER" id="PTHR43007:SF1">
    <property type="entry name" value="2-PHOSPHO-L-LACTATE TRANSFERASE"/>
    <property type="match status" value="1"/>
</dbReference>
<evidence type="ECO:0000313" key="3">
    <source>
        <dbReference type="EMBL" id="QBI20573.1"/>
    </source>
</evidence>
<dbReference type="InterPro" id="IPR002882">
    <property type="entry name" value="CofD"/>
</dbReference>
<dbReference type="Pfam" id="PF01933">
    <property type="entry name" value="CofD"/>
    <property type="match status" value="1"/>
</dbReference>
<evidence type="ECO:0000313" key="4">
    <source>
        <dbReference type="Proteomes" id="UP000291469"/>
    </source>
</evidence>
<evidence type="ECO:0000256" key="2">
    <source>
        <dbReference type="ARBA" id="ARBA00022842"/>
    </source>
</evidence>
<dbReference type="InterPro" id="IPR010115">
    <property type="entry name" value="FbiA/CofD"/>
</dbReference>
<dbReference type="AlphaFoldDB" id="A0A411YH61"/>
<reference evidence="3 4" key="1">
    <citation type="submission" date="2019-01" db="EMBL/GenBank/DDBJ databases">
        <title>Egibacter rhizosphaerae EGI 80759T.</title>
        <authorList>
            <person name="Chen D.-D."/>
            <person name="Tian Y."/>
            <person name="Jiao J.-Y."/>
            <person name="Zhang X.-T."/>
            <person name="Zhang Y.-G."/>
            <person name="Zhang Y."/>
            <person name="Xiao M."/>
            <person name="Shu W.-S."/>
            <person name="Li W.-J."/>
        </authorList>
    </citation>
    <scope>NUCLEOTIDE SEQUENCE [LARGE SCALE GENOMIC DNA]</scope>
    <source>
        <strain evidence="3 4">EGI 80759</strain>
    </source>
</reference>
<gene>
    <name evidence="3" type="ORF">ER308_14060</name>
</gene>
<dbReference type="Gene3D" id="1.10.8.240">
    <property type="entry name" value="CofD-like domain"/>
    <property type="match status" value="1"/>
</dbReference>
<dbReference type="KEGG" id="erz:ER308_14060"/>
<proteinExistence type="inferred from homology"/>
<dbReference type="Gene3D" id="3.40.50.10680">
    <property type="entry name" value="CofD-like domains"/>
    <property type="match status" value="1"/>
</dbReference>
<dbReference type="SUPFAM" id="SSF142338">
    <property type="entry name" value="CofD-like"/>
    <property type="match status" value="1"/>
</dbReference>
<accession>A0A411YH61</accession>
<dbReference type="InterPro" id="IPR038136">
    <property type="entry name" value="CofD-like_dom_sf"/>
</dbReference>
<dbReference type="GO" id="GO:0000287">
    <property type="term" value="F:magnesium ion binding"/>
    <property type="evidence" value="ECO:0007669"/>
    <property type="project" value="InterPro"/>
</dbReference>
<dbReference type="CDD" id="cd07186">
    <property type="entry name" value="CofD_like"/>
    <property type="match status" value="1"/>
</dbReference>
<dbReference type="NCBIfam" id="TIGR01819">
    <property type="entry name" value="F420_cofD"/>
    <property type="match status" value="1"/>
</dbReference>
<keyword evidence="2" id="KW-0460">Magnesium</keyword>
<keyword evidence="1 3" id="KW-0808">Transferase</keyword>
<sequence length="315" mass="33553">MTERDIVALAGGVGAARFLRGLVHVVEPSRLVVVGNTGDDLVRHGLHVSPDLDTVVYTLGGGIHPEQGWGRADERFTVATELAERYGRSDWFTLGDRDLATHLVRNDVLRAGGTLAQATAEIARAWGLEFRLLPMTDDPVETRITTTDGRDLHFQEWWVGERAAGEVADVRLEGASRARPAPGVLEAIGSADAVVLCPSNPVVSLGTILSVPGISEALRDAPVVGVSPIVGGQVVRGMADRLLPAVGRETSASAVAEMYADLLDAWVLDHADALLAERVEALGVRVAVTDTIMRDRDTTAALARVALDQLAEERA</sequence>
<dbReference type="HAMAP" id="MF_01257">
    <property type="entry name" value="CofD"/>
    <property type="match status" value="1"/>
</dbReference>
<dbReference type="OrthoDB" id="7466225at2"/>
<dbReference type="Proteomes" id="UP000291469">
    <property type="component" value="Chromosome"/>
</dbReference>
<protein>
    <submittedName>
        <fullName evidence="3">2-phospho-L-lactate transferase</fullName>
        <ecNumber evidence="3">2.7.8.28</ecNumber>
    </submittedName>
</protein>
<organism evidence="3 4">
    <name type="scientific">Egibacter rhizosphaerae</name>
    <dbReference type="NCBI Taxonomy" id="1670831"/>
    <lineage>
        <taxon>Bacteria</taxon>
        <taxon>Bacillati</taxon>
        <taxon>Actinomycetota</taxon>
        <taxon>Nitriliruptoria</taxon>
        <taxon>Egibacterales</taxon>
        <taxon>Egibacteraceae</taxon>
        <taxon>Egibacter</taxon>
    </lineage>
</organism>
<dbReference type="GO" id="GO:0043743">
    <property type="term" value="F:LPPG:FO 2-phospho-L-lactate transferase activity"/>
    <property type="evidence" value="ECO:0007669"/>
    <property type="project" value="UniProtKB-EC"/>
</dbReference>
<dbReference type="RefSeq" id="WP_131155568.1">
    <property type="nucleotide sequence ID" value="NZ_CP036402.1"/>
</dbReference>